<name>A0A6G6GNR3_9FLAO</name>
<dbReference type="GO" id="GO:0050821">
    <property type="term" value="P:protein stabilization"/>
    <property type="evidence" value="ECO:0007669"/>
    <property type="project" value="TreeGrafter"/>
</dbReference>
<keyword evidence="2 3" id="KW-0732">Signal</keyword>
<dbReference type="InterPro" id="IPR024930">
    <property type="entry name" value="Skp_dom_sf"/>
</dbReference>
<evidence type="ECO:0000256" key="3">
    <source>
        <dbReference type="SAM" id="SignalP"/>
    </source>
</evidence>
<evidence type="ECO:0000256" key="1">
    <source>
        <dbReference type="ARBA" id="ARBA00009091"/>
    </source>
</evidence>
<dbReference type="EMBL" id="CP049057">
    <property type="protein sequence ID" value="QIE60178.1"/>
    <property type="molecule type" value="Genomic_DNA"/>
</dbReference>
<dbReference type="Pfam" id="PF03938">
    <property type="entry name" value="OmpH"/>
    <property type="match status" value="1"/>
</dbReference>
<dbReference type="PANTHER" id="PTHR35089">
    <property type="entry name" value="CHAPERONE PROTEIN SKP"/>
    <property type="match status" value="1"/>
</dbReference>
<protein>
    <submittedName>
        <fullName evidence="4">OmpH family outer membrane protein</fullName>
    </submittedName>
</protein>
<dbReference type="Gene3D" id="3.30.910.20">
    <property type="entry name" value="Skp domain"/>
    <property type="match status" value="1"/>
</dbReference>
<evidence type="ECO:0000313" key="5">
    <source>
        <dbReference type="Proteomes" id="UP000505306"/>
    </source>
</evidence>
<feature type="chain" id="PRO_5026134302" evidence="3">
    <location>
        <begin position="24"/>
        <end position="169"/>
    </location>
</feature>
<organism evidence="4 5">
    <name type="scientific">Rasiella rasia</name>
    <dbReference type="NCBI Taxonomy" id="2744027"/>
    <lineage>
        <taxon>Bacteria</taxon>
        <taxon>Pseudomonadati</taxon>
        <taxon>Bacteroidota</taxon>
        <taxon>Flavobacteriia</taxon>
        <taxon>Flavobacteriales</taxon>
        <taxon>Flavobacteriaceae</taxon>
        <taxon>Rasiella</taxon>
    </lineage>
</organism>
<reference evidence="4 5" key="1">
    <citation type="submission" date="2020-02" db="EMBL/GenBank/DDBJ databases">
        <title>Complete genome sequence of Flavobacteriaceae bacterium.</title>
        <authorList>
            <person name="Kim S.-J."/>
            <person name="Kim Y.-S."/>
            <person name="Kim K.-H."/>
        </authorList>
    </citation>
    <scope>NUCLEOTIDE SEQUENCE [LARGE SCALE GENOMIC DNA]</scope>
    <source>
        <strain evidence="4 5">RR4-40</strain>
    </source>
</reference>
<keyword evidence="5" id="KW-1185">Reference proteome</keyword>
<dbReference type="RefSeq" id="WP_164680190.1">
    <property type="nucleotide sequence ID" value="NZ_CP049057.1"/>
</dbReference>
<gene>
    <name evidence="4" type="ORF">G5B37_11580</name>
</gene>
<evidence type="ECO:0000256" key="2">
    <source>
        <dbReference type="ARBA" id="ARBA00022729"/>
    </source>
</evidence>
<proteinExistence type="inferred from homology"/>
<dbReference type="AlphaFoldDB" id="A0A6G6GNR3"/>
<dbReference type="SMART" id="SM00935">
    <property type="entry name" value="OmpH"/>
    <property type="match status" value="1"/>
</dbReference>
<dbReference type="GO" id="GO:0051082">
    <property type="term" value="F:unfolded protein binding"/>
    <property type="evidence" value="ECO:0007669"/>
    <property type="project" value="InterPro"/>
</dbReference>
<dbReference type="Proteomes" id="UP000505306">
    <property type="component" value="Chromosome"/>
</dbReference>
<feature type="signal peptide" evidence="3">
    <location>
        <begin position="1"/>
        <end position="23"/>
    </location>
</feature>
<dbReference type="GO" id="GO:0005829">
    <property type="term" value="C:cytosol"/>
    <property type="evidence" value="ECO:0007669"/>
    <property type="project" value="TreeGrafter"/>
</dbReference>
<dbReference type="InterPro" id="IPR005632">
    <property type="entry name" value="Chaperone_Skp"/>
</dbReference>
<accession>A0A6G6GNR3</accession>
<sequence>MKHLKLVAIAIVLFVGTTSAALAQSKVAHINTQELVEAMPEMKSAQAQLDKLKKTYDTELKGMYKELETKAKQYDAEAPTKTDEENQKRVEEVTGMQQNIQAYNQQALQDLQKKEVDILQPILDKARLAIQKVARAQGISYVFDATPGGGMLLADGKDLLTDVKKELGI</sequence>
<evidence type="ECO:0000313" key="4">
    <source>
        <dbReference type="EMBL" id="QIE60178.1"/>
    </source>
</evidence>
<dbReference type="KEGG" id="mgel:G5B37_11580"/>
<dbReference type="PANTHER" id="PTHR35089:SF1">
    <property type="entry name" value="CHAPERONE PROTEIN SKP"/>
    <property type="match status" value="1"/>
</dbReference>
<comment type="similarity">
    <text evidence="1">Belongs to the Skp family.</text>
</comment>
<dbReference type="SUPFAM" id="SSF111384">
    <property type="entry name" value="OmpH-like"/>
    <property type="match status" value="1"/>
</dbReference>